<protein>
    <submittedName>
        <fullName evidence="2">Uncharacterized protein</fullName>
    </submittedName>
</protein>
<keyword evidence="1" id="KW-0812">Transmembrane</keyword>
<gene>
    <name evidence="2" type="ORF">ACJDU8_15695</name>
</gene>
<keyword evidence="1" id="KW-1133">Transmembrane helix</keyword>
<name>A0ABW8SLT8_9CLOT</name>
<evidence type="ECO:0000256" key="1">
    <source>
        <dbReference type="SAM" id="Phobius"/>
    </source>
</evidence>
<comment type="caution">
    <text evidence="2">The sequence shown here is derived from an EMBL/GenBank/DDBJ whole genome shotgun (WGS) entry which is preliminary data.</text>
</comment>
<dbReference type="RefSeq" id="WP_406793095.1">
    <property type="nucleotide sequence ID" value="NZ_JBJHZX010000024.1"/>
</dbReference>
<evidence type="ECO:0000313" key="2">
    <source>
        <dbReference type="EMBL" id="MFL0196990.1"/>
    </source>
</evidence>
<evidence type="ECO:0000313" key="3">
    <source>
        <dbReference type="Proteomes" id="UP001623660"/>
    </source>
</evidence>
<reference evidence="2 3" key="1">
    <citation type="submission" date="2024-11" db="EMBL/GenBank/DDBJ databases">
        <authorList>
            <person name="Heng Y.C."/>
            <person name="Lim A.C.H."/>
            <person name="Lee J.K.Y."/>
            <person name="Kittelmann S."/>
        </authorList>
    </citation>
    <scope>NUCLEOTIDE SEQUENCE [LARGE SCALE GENOMIC DNA]</scope>
    <source>
        <strain evidence="2 3">WILCCON 0269</strain>
    </source>
</reference>
<dbReference type="Proteomes" id="UP001623660">
    <property type="component" value="Unassembled WGS sequence"/>
</dbReference>
<sequence length="168" mass="19598">MSNDQATVWATIVQAIMAVIMLFVTMYLGIRQNKSIKRQINLSLYEKRFKIYNAIKVLICSVQHVDLPKSRDEQFGEFANKIGECLQVFWKDSSERTFLIGDKLNKYVNSIEKKISDYSKLIANNPPPEGGPEYMLWFEKINKERSSLIFLIDEVTENFKICLDFKKI</sequence>
<proteinExistence type="predicted"/>
<accession>A0ABW8SLT8</accession>
<dbReference type="EMBL" id="JBJHZX010000024">
    <property type="protein sequence ID" value="MFL0196990.1"/>
    <property type="molecule type" value="Genomic_DNA"/>
</dbReference>
<organism evidence="2 3">
    <name type="scientific">Candidatus Clostridium eludens</name>
    <dbReference type="NCBI Taxonomy" id="3381663"/>
    <lineage>
        <taxon>Bacteria</taxon>
        <taxon>Bacillati</taxon>
        <taxon>Bacillota</taxon>
        <taxon>Clostridia</taxon>
        <taxon>Eubacteriales</taxon>
        <taxon>Clostridiaceae</taxon>
        <taxon>Clostridium</taxon>
    </lineage>
</organism>
<feature type="transmembrane region" description="Helical" evidence="1">
    <location>
        <begin position="6"/>
        <end position="30"/>
    </location>
</feature>
<keyword evidence="1" id="KW-0472">Membrane</keyword>
<keyword evidence="3" id="KW-1185">Reference proteome</keyword>